<dbReference type="AlphaFoldDB" id="A0A3Q8SNG8"/>
<dbReference type="RefSeq" id="WP_014919594.1">
    <property type="nucleotide sequence ID" value="NZ_CP019581.1"/>
</dbReference>
<sequence length="69" mass="7809">MTELIKKLRISNSIFEKDTSTIKIDGFFNALLGVANKLTLPDCLKSGIGEFTERYIELHPSNKLKKLLL</sequence>
<dbReference type="EMBL" id="CP019581">
    <property type="protein sequence ID" value="AZK91665.1"/>
    <property type="molecule type" value="Genomic_DNA"/>
</dbReference>
<protein>
    <submittedName>
        <fullName evidence="1">Uncharacterized protein</fullName>
    </submittedName>
</protein>
<accession>A0A3Q8SNG8</accession>
<dbReference type="Proteomes" id="UP000267945">
    <property type="component" value="Chromosome"/>
</dbReference>
<name>A0A3Q8SNG8_LACHE</name>
<gene>
    <name evidence="1" type="ORF">LH5_01425</name>
</gene>
<evidence type="ECO:0000313" key="1">
    <source>
        <dbReference type="EMBL" id="AZK91665.1"/>
    </source>
</evidence>
<evidence type="ECO:0000313" key="2">
    <source>
        <dbReference type="Proteomes" id="UP000267945"/>
    </source>
</evidence>
<organism evidence="1 2">
    <name type="scientific">Lactobacillus helveticus</name>
    <name type="common">Lactobacillus suntoryeus</name>
    <dbReference type="NCBI Taxonomy" id="1587"/>
    <lineage>
        <taxon>Bacteria</taxon>
        <taxon>Bacillati</taxon>
        <taxon>Bacillota</taxon>
        <taxon>Bacilli</taxon>
        <taxon>Lactobacillales</taxon>
        <taxon>Lactobacillaceae</taxon>
        <taxon>Lactobacillus</taxon>
    </lineage>
</organism>
<proteinExistence type="predicted"/>
<dbReference type="GeneID" id="99757571"/>
<reference evidence="1 2" key="1">
    <citation type="submission" date="2017-02" db="EMBL/GenBank/DDBJ databases">
        <title>Complete genome sequence of Lactobacillus helveticus.</title>
        <authorList>
            <person name="Kim J.F."/>
            <person name="Chung Y."/>
            <person name="Kwak M."/>
        </authorList>
    </citation>
    <scope>NUCLEOTIDE SEQUENCE [LARGE SCALE GENOMIC DNA]</scope>
    <source>
        <strain evidence="1 2">LH5</strain>
    </source>
</reference>